<dbReference type="PROSITE" id="PS50075">
    <property type="entry name" value="CARRIER"/>
    <property type="match status" value="1"/>
</dbReference>
<organism evidence="7 8">
    <name type="scientific">Alectoria fallacina</name>
    <dbReference type="NCBI Taxonomy" id="1903189"/>
    <lineage>
        <taxon>Eukaryota</taxon>
        <taxon>Fungi</taxon>
        <taxon>Dikarya</taxon>
        <taxon>Ascomycota</taxon>
        <taxon>Pezizomycotina</taxon>
        <taxon>Lecanoromycetes</taxon>
        <taxon>OSLEUM clade</taxon>
        <taxon>Lecanoromycetidae</taxon>
        <taxon>Lecanorales</taxon>
        <taxon>Lecanorineae</taxon>
        <taxon>Parmeliaceae</taxon>
        <taxon>Alectoria</taxon>
    </lineage>
</organism>
<dbReference type="PANTHER" id="PTHR43775">
    <property type="entry name" value="FATTY ACID SYNTHASE"/>
    <property type="match status" value="1"/>
</dbReference>
<dbReference type="GO" id="GO:0006633">
    <property type="term" value="P:fatty acid biosynthetic process"/>
    <property type="evidence" value="ECO:0007669"/>
    <property type="project" value="InterPro"/>
</dbReference>
<dbReference type="Gene3D" id="3.30.300.30">
    <property type="match status" value="1"/>
</dbReference>
<dbReference type="Gene3D" id="3.40.47.10">
    <property type="match status" value="1"/>
</dbReference>
<name>A0A8H3HUQ7_9LECA</name>
<dbReference type="SUPFAM" id="SSF56801">
    <property type="entry name" value="Acetyl-CoA synthetase-like"/>
    <property type="match status" value="1"/>
</dbReference>
<accession>A0A8H3HUQ7</accession>
<dbReference type="GO" id="GO:0004315">
    <property type="term" value="F:3-oxoacyl-[acyl-carrier-protein] synthase activity"/>
    <property type="evidence" value="ECO:0007669"/>
    <property type="project" value="InterPro"/>
</dbReference>
<dbReference type="SUPFAM" id="SSF53901">
    <property type="entry name" value="Thiolase-like"/>
    <property type="match status" value="1"/>
</dbReference>
<dbReference type="InterPro" id="IPR018201">
    <property type="entry name" value="Ketoacyl_synth_AS"/>
</dbReference>
<feature type="region of interest" description="Disordered" evidence="4">
    <location>
        <begin position="322"/>
        <end position="343"/>
    </location>
</feature>
<dbReference type="Pfam" id="PF00550">
    <property type="entry name" value="PP-binding"/>
    <property type="match status" value="1"/>
</dbReference>
<dbReference type="InterPro" id="IPR050091">
    <property type="entry name" value="PKS_NRPS_Biosynth_Enz"/>
</dbReference>
<evidence type="ECO:0000256" key="3">
    <source>
        <dbReference type="ARBA" id="ARBA00022679"/>
    </source>
</evidence>
<evidence type="ECO:0000259" key="6">
    <source>
        <dbReference type="PROSITE" id="PS52004"/>
    </source>
</evidence>
<dbReference type="InterPro" id="IPR042099">
    <property type="entry name" value="ANL_N_sf"/>
</dbReference>
<dbReference type="Gene3D" id="1.10.1200.10">
    <property type="entry name" value="ACP-like"/>
    <property type="match status" value="1"/>
</dbReference>
<dbReference type="InterPro" id="IPR045851">
    <property type="entry name" value="AMP-bd_C_sf"/>
</dbReference>
<evidence type="ECO:0000256" key="1">
    <source>
        <dbReference type="ARBA" id="ARBA00022450"/>
    </source>
</evidence>
<proteinExistence type="predicted"/>
<protein>
    <recommendedName>
        <fullName evidence="9">Carrier domain-containing protein</fullName>
    </recommendedName>
</protein>
<feature type="region of interest" description="Disordered" evidence="4">
    <location>
        <begin position="1"/>
        <end position="21"/>
    </location>
</feature>
<keyword evidence="1" id="KW-0596">Phosphopantetheine</keyword>
<comment type="caution">
    <text evidence="7">The sequence shown here is derived from an EMBL/GenBank/DDBJ whole genome shotgun (WGS) entry which is preliminary data.</text>
</comment>
<feature type="compositionally biased region" description="Polar residues" evidence="4">
    <location>
        <begin position="322"/>
        <end position="340"/>
    </location>
</feature>
<keyword evidence="3" id="KW-0808">Transferase</keyword>
<reference evidence="7" key="1">
    <citation type="submission" date="2021-03" db="EMBL/GenBank/DDBJ databases">
        <authorList>
            <person name="Tagirdzhanova G."/>
        </authorList>
    </citation>
    <scope>NUCLEOTIDE SEQUENCE</scope>
</reference>
<dbReference type="CDD" id="cd00833">
    <property type="entry name" value="PKS"/>
    <property type="match status" value="1"/>
</dbReference>
<evidence type="ECO:0008006" key="9">
    <source>
        <dbReference type="Google" id="ProtNLM"/>
    </source>
</evidence>
<dbReference type="InterPro" id="IPR036736">
    <property type="entry name" value="ACP-like_sf"/>
</dbReference>
<dbReference type="AlphaFoldDB" id="A0A8H3HUQ7"/>
<dbReference type="Gene3D" id="3.40.50.12780">
    <property type="entry name" value="N-terminal domain of ligase-like"/>
    <property type="match status" value="1"/>
</dbReference>
<dbReference type="InterPro" id="IPR014030">
    <property type="entry name" value="Ketoacyl_synth_N"/>
</dbReference>
<dbReference type="GO" id="GO:0004312">
    <property type="term" value="F:fatty acid synthase activity"/>
    <property type="evidence" value="ECO:0007669"/>
    <property type="project" value="TreeGrafter"/>
</dbReference>
<gene>
    <name evidence="7" type="ORF">ALECFALPRED_000155</name>
</gene>
<keyword evidence="8" id="KW-1185">Reference proteome</keyword>
<dbReference type="Pfam" id="PF00109">
    <property type="entry name" value="ketoacyl-synt"/>
    <property type="match status" value="1"/>
</dbReference>
<sequence length="663" mass="72032">MEPIPKTNRSDAEMTEPSLIGRSLPNSGLLICPEDNDEPMHYGEGGEICIVGSQVTRGYKGQPDLTALKFHNIEWQGQKIRLYRSGDRGFLRADGRLSICGRLSDREVKLRGFRIDLAELEKGIFRGNPDITMVSVQVLQDSLVAFVVPSAVNCAEVKERISQDVPAHSVPARIIALEKLPMNANGKIDHNQIALLSPLAVGPQKSAQRVTSRQRISRMKLDDDDKMVRTPYPCKALESAVSKLWMEVLSLKSPPADDVTFFEAGGHSILLTELHRRMTNEIVGAKVSLLDVFRNPTIVKQIALIGTVLESNASVFTPPTWTPRSSPHLVASSQEASVSDKSLDDPSGRMAIVGLAGRFPGANDIQEFWETLMEKRGGISNSGSSPTEPMAVGEQFVPRYGLLDDIGAFDAKFWGLSEMEARNLDPQKRMFLDVAHEALQDASIETSKDRSSNIGVFVGEAHNSYKHATKPCHGSSFERRYRSLLDPNISTFTAFHLNLNGPNVTINTACASSLVALNQGVNSIRAKECDVALVGGVSIVFPSKLGGITRVKVAYSLPVANAVHWMRAAMGSVPSDAVAAVVIKPLETAIEAKGYIYSVIEGQAVGTDGSTDKPGFTVPSATGQAATVLRAMRNGNVQPEIDQVCGDTWQRNTSWRRYGGPMA</sequence>
<dbReference type="InterPro" id="IPR020841">
    <property type="entry name" value="PKS_Beta-ketoAc_synthase_dom"/>
</dbReference>
<keyword evidence="2" id="KW-0597">Phosphoprotein</keyword>
<dbReference type="InterPro" id="IPR016039">
    <property type="entry name" value="Thiolase-like"/>
</dbReference>
<dbReference type="OrthoDB" id="5334845at2759"/>
<feature type="domain" description="Carrier" evidence="5">
    <location>
        <begin position="232"/>
        <end position="309"/>
    </location>
</feature>
<dbReference type="PANTHER" id="PTHR43775:SF37">
    <property type="entry name" value="SI:DKEY-61P9.11"/>
    <property type="match status" value="1"/>
</dbReference>
<evidence type="ECO:0000256" key="4">
    <source>
        <dbReference type="SAM" id="MobiDB-lite"/>
    </source>
</evidence>
<dbReference type="SUPFAM" id="SSF47336">
    <property type="entry name" value="ACP-like"/>
    <property type="match status" value="1"/>
</dbReference>
<evidence type="ECO:0000256" key="2">
    <source>
        <dbReference type="ARBA" id="ARBA00022553"/>
    </source>
</evidence>
<dbReference type="GO" id="GO:0005886">
    <property type="term" value="C:plasma membrane"/>
    <property type="evidence" value="ECO:0007669"/>
    <property type="project" value="TreeGrafter"/>
</dbReference>
<dbReference type="Proteomes" id="UP000664203">
    <property type="component" value="Unassembled WGS sequence"/>
</dbReference>
<dbReference type="SMART" id="SM00825">
    <property type="entry name" value="PKS_KS"/>
    <property type="match status" value="1"/>
</dbReference>
<evidence type="ECO:0000313" key="8">
    <source>
        <dbReference type="Proteomes" id="UP000664203"/>
    </source>
</evidence>
<dbReference type="PROSITE" id="PS52004">
    <property type="entry name" value="KS3_2"/>
    <property type="match status" value="1"/>
</dbReference>
<evidence type="ECO:0000313" key="7">
    <source>
        <dbReference type="EMBL" id="CAF9903172.1"/>
    </source>
</evidence>
<dbReference type="InterPro" id="IPR009081">
    <property type="entry name" value="PP-bd_ACP"/>
</dbReference>
<feature type="domain" description="Ketosynthase family 3 (KS3)" evidence="6">
    <location>
        <begin position="347"/>
        <end position="663"/>
    </location>
</feature>
<dbReference type="GO" id="GO:0005737">
    <property type="term" value="C:cytoplasm"/>
    <property type="evidence" value="ECO:0007669"/>
    <property type="project" value="TreeGrafter"/>
</dbReference>
<dbReference type="PROSITE" id="PS00606">
    <property type="entry name" value="KS3_1"/>
    <property type="match status" value="1"/>
</dbReference>
<dbReference type="EMBL" id="CAJPDR010000001">
    <property type="protein sequence ID" value="CAF9903172.1"/>
    <property type="molecule type" value="Genomic_DNA"/>
</dbReference>
<evidence type="ECO:0000259" key="5">
    <source>
        <dbReference type="PROSITE" id="PS50075"/>
    </source>
</evidence>